<feature type="domain" description="Integrase catalytic" evidence="8">
    <location>
        <begin position="180"/>
        <end position="338"/>
    </location>
</feature>
<dbReference type="InterPro" id="IPR036397">
    <property type="entry name" value="RNaseH_sf"/>
</dbReference>
<dbReference type="InterPro" id="IPR041373">
    <property type="entry name" value="RT_RNaseH"/>
</dbReference>
<keyword evidence="5" id="KW-0378">Hydrolase</keyword>
<evidence type="ECO:0000256" key="1">
    <source>
        <dbReference type="ARBA" id="ARBA00022679"/>
    </source>
</evidence>
<dbReference type="InterPro" id="IPR012337">
    <property type="entry name" value="RNaseH-like_sf"/>
</dbReference>
<gene>
    <name evidence="10" type="primary">LOC110793265</name>
</gene>
<feature type="region of interest" description="Disordered" evidence="7">
    <location>
        <begin position="483"/>
        <end position="504"/>
    </location>
</feature>
<dbReference type="PANTHER" id="PTHR47266">
    <property type="entry name" value="ENDONUCLEASE-RELATED"/>
    <property type="match status" value="1"/>
</dbReference>
<evidence type="ECO:0000256" key="6">
    <source>
        <dbReference type="ARBA" id="ARBA00022918"/>
    </source>
</evidence>
<evidence type="ECO:0000256" key="7">
    <source>
        <dbReference type="SAM" id="MobiDB-lite"/>
    </source>
</evidence>
<keyword evidence="6" id="KW-0695">RNA-directed DNA polymerase</keyword>
<dbReference type="GO" id="GO:0003676">
    <property type="term" value="F:nucleic acid binding"/>
    <property type="evidence" value="ECO:0007669"/>
    <property type="project" value="InterPro"/>
</dbReference>
<dbReference type="RefSeq" id="XP_021853815.2">
    <property type="nucleotide sequence ID" value="XM_021998123.2"/>
</dbReference>
<keyword evidence="3" id="KW-0540">Nuclease</keyword>
<dbReference type="InterPro" id="IPR001584">
    <property type="entry name" value="Integrase_cat-core"/>
</dbReference>
<evidence type="ECO:0000313" key="9">
    <source>
        <dbReference type="Proteomes" id="UP000813463"/>
    </source>
</evidence>
<evidence type="ECO:0000256" key="3">
    <source>
        <dbReference type="ARBA" id="ARBA00022722"/>
    </source>
</evidence>
<accession>A0A9R0K158</accession>
<dbReference type="KEGG" id="soe:110793265"/>
<evidence type="ECO:0000313" key="10">
    <source>
        <dbReference type="RefSeq" id="XP_021853815.2"/>
    </source>
</evidence>
<evidence type="ECO:0000256" key="4">
    <source>
        <dbReference type="ARBA" id="ARBA00022759"/>
    </source>
</evidence>
<dbReference type="Pfam" id="PF00665">
    <property type="entry name" value="rve"/>
    <property type="match status" value="1"/>
</dbReference>
<evidence type="ECO:0000256" key="5">
    <source>
        <dbReference type="ARBA" id="ARBA00022801"/>
    </source>
</evidence>
<keyword evidence="1" id="KW-0808">Transferase</keyword>
<dbReference type="GeneID" id="110793265"/>
<dbReference type="Pfam" id="PF17917">
    <property type="entry name" value="RT_RNaseH"/>
    <property type="match status" value="1"/>
</dbReference>
<evidence type="ECO:0000256" key="2">
    <source>
        <dbReference type="ARBA" id="ARBA00022695"/>
    </source>
</evidence>
<keyword evidence="2" id="KW-0548">Nucleotidyltransferase</keyword>
<organism evidence="9 10">
    <name type="scientific">Spinacia oleracea</name>
    <name type="common">Spinach</name>
    <dbReference type="NCBI Taxonomy" id="3562"/>
    <lineage>
        <taxon>Eukaryota</taxon>
        <taxon>Viridiplantae</taxon>
        <taxon>Streptophyta</taxon>
        <taxon>Embryophyta</taxon>
        <taxon>Tracheophyta</taxon>
        <taxon>Spermatophyta</taxon>
        <taxon>Magnoliopsida</taxon>
        <taxon>eudicotyledons</taxon>
        <taxon>Gunneridae</taxon>
        <taxon>Pentapetalae</taxon>
        <taxon>Caryophyllales</taxon>
        <taxon>Chenopodiaceae</taxon>
        <taxon>Chenopodioideae</taxon>
        <taxon>Anserineae</taxon>
        <taxon>Spinacia</taxon>
    </lineage>
</organism>
<dbReference type="PROSITE" id="PS50994">
    <property type="entry name" value="INTEGRASE"/>
    <property type="match status" value="1"/>
</dbReference>
<dbReference type="GO" id="GO:0015074">
    <property type="term" value="P:DNA integration"/>
    <property type="evidence" value="ECO:0007669"/>
    <property type="project" value="InterPro"/>
</dbReference>
<reference evidence="9" key="1">
    <citation type="journal article" date="2021" name="Nat. Commun.">
        <title>Genomic analyses provide insights into spinach domestication and the genetic basis of agronomic traits.</title>
        <authorList>
            <person name="Cai X."/>
            <person name="Sun X."/>
            <person name="Xu C."/>
            <person name="Sun H."/>
            <person name="Wang X."/>
            <person name="Ge C."/>
            <person name="Zhang Z."/>
            <person name="Wang Q."/>
            <person name="Fei Z."/>
            <person name="Jiao C."/>
            <person name="Wang Q."/>
        </authorList>
    </citation>
    <scope>NUCLEOTIDE SEQUENCE [LARGE SCALE GENOMIC DNA]</scope>
    <source>
        <strain evidence="9">cv. Varoflay</strain>
    </source>
</reference>
<name>A0A9R0K158_SPIOL</name>
<sequence length="542" mass="62395">MWFRSTVKGTTLFLNPVLFNAEEVRVDQHLILIDVNSATNARTNGDIMTLAAATTTTVIEENHLKWKRDMKYTAYNGVASLHKIVQHLWSKKLRVFGLRASASSVNVLVEDIIYTDHSALKYLFAKKEAKPRIIRWILLLLQEFYIEIRDQKETENLVVDHLCQRVGDISKRDEMHQNHILELEIFDVWAIDFMGPFISSQGNTYILLEVDYVSKWIEAIATHTNDAKVVIQFFKKAIFPRFGMPKAIISDGGSHFKGSFSNILSKHGVIQRQGLSYHPMTSGLAEVSNREIKLILEKMVASNRKDLALKLDDALWAYRTTYKTPIGTTPYKLVYGKSCYLPVEMEFKASNAIKHINFDLKGAGEKRLLDLHEIEEMQMNAYDLASIYNAKYKEYHDRKITKKDFHKGEKVLFFNSKLNLFPTKVSMERPFEVKKVLPYGSLEIWNKDKCDFFKVNGHRVKKYFEGAHIGRCPLSTIMFGRKKSKTSKAPSGSKKKAVRPPNVNTIGIESDDQASWGYFMGLCDRKICPTSFMMWWKLISWG</sequence>
<dbReference type="InterPro" id="IPR052160">
    <property type="entry name" value="Gypsy_RT_Integrase-like"/>
</dbReference>
<dbReference type="AlphaFoldDB" id="A0A9R0K158"/>
<keyword evidence="4" id="KW-0255">Endonuclease</keyword>
<dbReference type="GO" id="GO:0003964">
    <property type="term" value="F:RNA-directed DNA polymerase activity"/>
    <property type="evidence" value="ECO:0007669"/>
    <property type="project" value="UniProtKB-KW"/>
</dbReference>
<evidence type="ECO:0000259" key="8">
    <source>
        <dbReference type="PROSITE" id="PS50994"/>
    </source>
</evidence>
<proteinExistence type="predicted"/>
<protein>
    <recommendedName>
        <fullName evidence="8">Integrase catalytic domain-containing protein</fullName>
    </recommendedName>
</protein>
<dbReference type="GO" id="GO:0004519">
    <property type="term" value="F:endonuclease activity"/>
    <property type="evidence" value="ECO:0007669"/>
    <property type="project" value="UniProtKB-KW"/>
</dbReference>
<keyword evidence="9" id="KW-1185">Reference proteome</keyword>
<dbReference type="SUPFAM" id="SSF53098">
    <property type="entry name" value="Ribonuclease H-like"/>
    <property type="match status" value="1"/>
</dbReference>
<dbReference type="Gene3D" id="3.30.420.10">
    <property type="entry name" value="Ribonuclease H-like superfamily/Ribonuclease H"/>
    <property type="match status" value="1"/>
</dbReference>
<reference evidence="10" key="2">
    <citation type="submission" date="2025-08" db="UniProtKB">
        <authorList>
            <consortium name="RefSeq"/>
        </authorList>
    </citation>
    <scope>IDENTIFICATION</scope>
    <source>
        <tissue evidence="10">Leaf</tissue>
    </source>
</reference>
<dbReference type="GO" id="GO:0016787">
    <property type="term" value="F:hydrolase activity"/>
    <property type="evidence" value="ECO:0007669"/>
    <property type="project" value="UniProtKB-KW"/>
</dbReference>
<dbReference type="Proteomes" id="UP000813463">
    <property type="component" value="Chromosome 4"/>
</dbReference>